<keyword evidence="9 11" id="KW-0482">Metalloprotease</keyword>
<gene>
    <name evidence="11" type="primary">htpX</name>
    <name evidence="13" type="ORF">B9J98_07190</name>
</gene>
<dbReference type="InterPro" id="IPR001915">
    <property type="entry name" value="Peptidase_M48"/>
</dbReference>
<feature type="transmembrane region" description="Helical" evidence="11">
    <location>
        <begin position="26"/>
        <end position="50"/>
    </location>
</feature>
<feature type="transmembrane region" description="Helical" evidence="11">
    <location>
        <begin position="56"/>
        <end position="79"/>
    </location>
</feature>
<dbReference type="EMBL" id="NDWU01000022">
    <property type="protein sequence ID" value="PUA31232.1"/>
    <property type="molecule type" value="Genomic_DNA"/>
</dbReference>
<keyword evidence="4 11" id="KW-0812">Transmembrane</keyword>
<feature type="binding site" evidence="11">
    <location>
        <position position="158"/>
    </location>
    <ligand>
        <name>Zn(2+)</name>
        <dbReference type="ChEBI" id="CHEBI:29105"/>
        <note>catalytic</note>
    </ligand>
</feature>
<dbReference type="PANTHER" id="PTHR43221">
    <property type="entry name" value="PROTEASE HTPX"/>
    <property type="match status" value="1"/>
</dbReference>
<feature type="transmembrane region" description="Helical" evidence="11">
    <location>
        <begin position="168"/>
        <end position="185"/>
    </location>
</feature>
<evidence type="ECO:0000256" key="8">
    <source>
        <dbReference type="ARBA" id="ARBA00022989"/>
    </source>
</evidence>
<evidence type="ECO:0000256" key="9">
    <source>
        <dbReference type="ARBA" id="ARBA00023049"/>
    </source>
</evidence>
<evidence type="ECO:0000256" key="4">
    <source>
        <dbReference type="ARBA" id="ARBA00022692"/>
    </source>
</evidence>
<keyword evidence="8 11" id="KW-1133">Transmembrane helix</keyword>
<feature type="binding site" evidence="11">
    <location>
        <position position="235"/>
    </location>
    <ligand>
        <name>Zn(2+)</name>
        <dbReference type="ChEBI" id="CHEBI:29105"/>
        <note>catalytic</note>
    </ligand>
</feature>
<dbReference type="Pfam" id="PF01435">
    <property type="entry name" value="Peptidase_M48"/>
    <property type="match status" value="1"/>
</dbReference>
<name>A0A2R7Y344_9ARCH</name>
<evidence type="ECO:0000256" key="2">
    <source>
        <dbReference type="ARBA" id="ARBA00022475"/>
    </source>
</evidence>
<keyword evidence="5 11" id="KW-0479">Metal-binding</keyword>
<comment type="cofactor">
    <cofactor evidence="11">
        <name>Zn(2+)</name>
        <dbReference type="ChEBI" id="CHEBI:29105"/>
    </cofactor>
    <text evidence="11">Binds 1 zinc ion per subunit.</text>
</comment>
<keyword evidence="3 11" id="KW-0645">Protease</keyword>
<evidence type="ECO:0000256" key="3">
    <source>
        <dbReference type="ARBA" id="ARBA00022670"/>
    </source>
</evidence>
<feature type="domain" description="Peptidase M48" evidence="12">
    <location>
        <begin position="92"/>
        <end position="331"/>
    </location>
</feature>
<keyword evidence="6 11" id="KW-0378">Hydrolase</keyword>
<keyword evidence="2 11" id="KW-1003">Cell membrane</keyword>
<evidence type="ECO:0000259" key="12">
    <source>
        <dbReference type="Pfam" id="PF01435"/>
    </source>
</evidence>
<dbReference type="NCBIfam" id="NF002322">
    <property type="entry name" value="PRK01265.1"/>
    <property type="match status" value="1"/>
</dbReference>
<dbReference type="PANTHER" id="PTHR43221:SF2">
    <property type="entry name" value="PROTEASE HTPX HOMOLOG"/>
    <property type="match status" value="1"/>
</dbReference>
<organism evidence="13 14">
    <name type="scientific">Candidatus Terraquivivens tikiterensis</name>
    <dbReference type="NCBI Taxonomy" id="1980982"/>
    <lineage>
        <taxon>Archaea</taxon>
        <taxon>Nitrososphaerota</taxon>
        <taxon>Candidatus Wolframiiraptoraceae</taxon>
        <taxon>Candidatus Terraquivivens</taxon>
    </lineage>
</organism>
<evidence type="ECO:0000313" key="13">
    <source>
        <dbReference type="EMBL" id="PUA31232.1"/>
    </source>
</evidence>
<comment type="subcellular location">
    <subcellularLocation>
        <location evidence="11">Cell membrane</location>
        <topology evidence="11">Multi-pass membrane protein</topology>
    </subcellularLocation>
</comment>
<reference evidence="13 14" key="1">
    <citation type="submission" date="2017-04" db="EMBL/GenBank/DDBJ databases">
        <title>Draft Aigarchaeota genome from a New Zealand hot spring.</title>
        <authorList>
            <person name="Reysenbach A.-L."/>
            <person name="Donaho J.A."/>
            <person name="Gerhart J."/>
            <person name="Kelley J.F."/>
            <person name="Kouba K."/>
            <person name="Podar M."/>
            <person name="Stott M."/>
        </authorList>
    </citation>
    <scope>NUCLEOTIDE SEQUENCE [LARGE SCALE GENOMIC DNA]</scope>
    <source>
        <strain evidence="13">NZ13_MG1</strain>
    </source>
</reference>
<feature type="active site" evidence="11">
    <location>
        <position position="159"/>
    </location>
</feature>
<dbReference type="GO" id="GO:0006508">
    <property type="term" value="P:proteolysis"/>
    <property type="evidence" value="ECO:0007669"/>
    <property type="project" value="UniProtKB-KW"/>
</dbReference>
<evidence type="ECO:0000256" key="7">
    <source>
        <dbReference type="ARBA" id="ARBA00022833"/>
    </source>
</evidence>
<comment type="similarity">
    <text evidence="1 11">Belongs to the peptidase M48B family.</text>
</comment>
<evidence type="ECO:0000313" key="14">
    <source>
        <dbReference type="Proteomes" id="UP000244066"/>
    </source>
</evidence>
<dbReference type="GO" id="GO:0004222">
    <property type="term" value="F:metalloendopeptidase activity"/>
    <property type="evidence" value="ECO:0007669"/>
    <property type="project" value="UniProtKB-UniRule"/>
</dbReference>
<evidence type="ECO:0000256" key="6">
    <source>
        <dbReference type="ARBA" id="ARBA00022801"/>
    </source>
</evidence>
<dbReference type="GO" id="GO:0008270">
    <property type="term" value="F:zinc ion binding"/>
    <property type="evidence" value="ECO:0007669"/>
    <property type="project" value="UniProtKB-UniRule"/>
</dbReference>
<keyword evidence="7 11" id="KW-0862">Zinc</keyword>
<keyword evidence="10 11" id="KW-0472">Membrane</keyword>
<evidence type="ECO:0000256" key="11">
    <source>
        <dbReference type="HAMAP-Rule" id="MF_00188"/>
    </source>
</evidence>
<dbReference type="AlphaFoldDB" id="A0A2R7Y344"/>
<accession>A0A2R7Y344</accession>
<feature type="binding site" evidence="11">
    <location>
        <position position="162"/>
    </location>
    <ligand>
        <name>Zn(2+)</name>
        <dbReference type="ChEBI" id="CHEBI:29105"/>
        <note>catalytic</note>
    </ligand>
</feature>
<proteinExistence type="inferred from homology"/>
<dbReference type="InterPro" id="IPR050083">
    <property type="entry name" value="HtpX_protease"/>
</dbReference>
<dbReference type="CDD" id="cd07338">
    <property type="entry name" value="M48B_HtpX_like"/>
    <property type="match status" value="1"/>
</dbReference>
<dbReference type="Gene3D" id="3.30.2010.10">
    <property type="entry name" value="Metalloproteases ('zincins'), catalytic domain"/>
    <property type="match status" value="1"/>
</dbReference>
<dbReference type="InterPro" id="IPR022919">
    <property type="entry name" value="Pept_M48_protease_HtpX"/>
</dbReference>
<evidence type="ECO:0000256" key="10">
    <source>
        <dbReference type="ARBA" id="ARBA00023136"/>
    </source>
</evidence>
<evidence type="ECO:0000256" key="1">
    <source>
        <dbReference type="ARBA" id="ARBA00009779"/>
    </source>
</evidence>
<comment type="caution">
    <text evidence="13">The sequence shown here is derived from an EMBL/GenBank/DDBJ whole genome shotgun (WGS) entry which is preliminary data.</text>
</comment>
<dbReference type="HAMAP" id="MF_00188">
    <property type="entry name" value="Pept_M48_protease_HtpX"/>
    <property type="match status" value="1"/>
</dbReference>
<dbReference type="EC" id="3.4.24.-" evidence="11"/>
<evidence type="ECO:0000256" key="5">
    <source>
        <dbReference type="ARBA" id="ARBA00022723"/>
    </source>
</evidence>
<protein>
    <recommendedName>
        <fullName evidence="11">Protease HtpX homolog</fullName>
        <ecNumber evidence="11">3.4.24.-</ecNumber>
    </recommendedName>
</protein>
<feature type="transmembrane region" description="Helical" evidence="11">
    <location>
        <begin position="205"/>
        <end position="230"/>
    </location>
</feature>
<dbReference type="GO" id="GO:0005886">
    <property type="term" value="C:plasma membrane"/>
    <property type="evidence" value="ECO:0007669"/>
    <property type="project" value="UniProtKB-SubCell"/>
</dbReference>
<dbReference type="Proteomes" id="UP000244066">
    <property type="component" value="Unassembled WGS sequence"/>
</dbReference>
<sequence>MGFVSLRTGEPSMLPKARTSLVRLRLAMLGTLAAITGLATLVLMAILSWLKFPFLNLYTVLGIVVAFHVLQWLIAPYIINAIYRVRPLEAHEYPWLHDAVSRISAVSGLNVKPKLMLAEIDLPNAFAYGSPITGNFVAVTRGLLSTLPREEVEAVVGHELGHVKHKDVMFMMAISIIPALIYYIGHTLYYSGWLGSMSRDQRNGGGALLVLIGVGLMALSFIFNLFVFYFSRLREYYADSHAAISVQNGAKNLQRGLVRIMSASGRIRKDKVASYTQMKALFIADPEVSVRGYADIDALVERIKSEKPSILMELFSTHPHPAKRLRHLDAYVA</sequence>